<evidence type="ECO:0000313" key="2">
    <source>
        <dbReference type="EMBL" id="RHN80405.1"/>
    </source>
</evidence>
<accession>A0A396JVZ7</accession>
<evidence type="ECO:0000313" key="3">
    <source>
        <dbReference type="Proteomes" id="UP000265566"/>
    </source>
</evidence>
<dbReference type="InterPro" id="IPR005174">
    <property type="entry name" value="KIB1-4_b-propeller"/>
</dbReference>
<proteinExistence type="predicted"/>
<dbReference type="Gramene" id="rna4331">
    <property type="protein sequence ID" value="RHN80405.1"/>
    <property type="gene ID" value="gene4331"/>
</dbReference>
<organism evidence="2 3">
    <name type="scientific">Medicago truncatula</name>
    <name type="common">Barrel medic</name>
    <name type="synonym">Medicago tribuloides</name>
    <dbReference type="NCBI Taxonomy" id="3880"/>
    <lineage>
        <taxon>Eukaryota</taxon>
        <taxon>Viridiplantae</taxon>
        <taxon>Streptophyta</taxon>
        <taxon>Embryophyta</taxon>
        <taxon>Tracheophyta</taxon>
        <taxon>Spermatophyta</taxon>
        <taxon>Magnoliopsida</taxon>
        <taxon>eudicotyledons</taxon>
        <taxon>Gunneridae</taxon>
        <taxon>Pentapetalae</taxon>
        <taxon>rosids</taxon>
        <taxon>fabids</taxon>
        <taxon>Fabales</taxon>
        <taxon>Fabaceae</taxon>
        <taxon>Papilionoideae</taxon>
        <taxon>50 kb inversion clade</taxon>
        <taxon>NPAAA clade</taxon>
        <taxon>Hologalegina</taxon>
        <taxon>IRL clade</taxon>
        <taxon>Trifolieae</taxon>
        <taxon>Medicago</taxon>
    </lineage>
</organism>
<gene>
    <name evidence="2" type="ORF">MtrunA17_Chr1g0187941</name>
</gene>
<dbReference type="Proteomes" id="UP000265566">
    <property type="component" value="Chromosome 1"/>
</dbReference>
<reference evidence="3" key="1">
    <citation type="journal article" date="2018" name="Nat. Plants">
        <title>Whole-genome landscape of Medicago truncatula symbiotic genes.</title>
        <authorList>
            <person name="Pecrix Y."/>
            <person name="Staton S.E."/>
            <person name="Sallet E."/>
            <person name="Lelandais-Briere C."/>
            <person name="Moreau S."/>
            <person name="Carrere S."/>
            <person name="Blein T."/>
            <person name="Jardinaud M.F."/>
            <person name="Latrasse D."/>
            <person name="Zouine M."/>
            <person name="Zahm M."/>
            <person name="Kreplak J."/>
            <person name="Mayjonade B."/>
            <person name="Satge C."/>
            <person name="Perez M."/>
            <person name="Cauet S."/>
            <person name="Marande W."/>
            <person name="Chantry-Darmon C."/>
            <person name="Lopez-Roques C."/>
            <person name="Bouchez O."/>
            <person name="Berard A."/>
            <person name="Debelle F."/>
            <person name="Munos S."/>
            <person name="Bendahmane A."/>
            <person name="Berges H."/>
            <person name="Niebel A."/>
            <person name="Buitink J."/>
            <person name="Frugier F."/>
            <person name="Benhamed M."/>
            <person name="Crespi M."/>
            <person name="Gouzy J."/>
            <person name="Gamas P."/>
        </authorList>
    </citation>
    <scope>NUCLEOTIDE SEQUENCE [LARGE SCALE GENOMIC DNA]</scope>
    <source>
        <strain evidence="3">cv. Jemalong A17</strain>
    </source>
</reference>
<dbReference type="Pfam" id="PF03478">
    <property type="entry name" value="Beta-prop_KIB1-4"/>
    <property type="match status" value="1"/>
</dbReference>
<comment type="caution">
    <text evidence="2">The sequence shown here is derived from an EMBL/GenBank/DDBJ whole genome shotgun (WGS) entry which is preliminary data.</text>
</comment>
<sequence>MKDKGVVVDFVVFQNIIYAVTLKANIGVLSLDSPNIKFLKLNSTPNEIYYYNLRLVICDEQLLVVNVRHRQIKKVFKIEGSTMNYVKLKILGDIALFYDADNFRANCHVLSNPSLWGYESNSVYIINQFFTRCSVYS</sequence>
<evidence type="ECO:0000259" key="1">
    <source>
        <dbReference type="Pfam" id="PF03478"/>
    </source>
</evidence>
<name>A0A396JVZ7_MEDTR</name>
<dbReference type="EMBL" id="PSQE01000001">
    <property type="protein sequence ID" value="RHN80405.1"/>
    <property type="molecule type" value="Genomic_DNA"/>
</dbReference>
<dbReference type="PANTHER" id="PTHR33800">
    <property type="entry name" value="OS06G0113600 PROTEIN"/>
    <property type="match status" value="1"/>
</dbReference>
<feature type="domain" description="KIB1-4 beta-propeller" evidence="1">
    <location>
        <begin position="6"/>
        <end position="127"/>
    </location>
</feature>
<protein>
    <recommendedName>
        <fullName evidence="1">KIB1-4 beta-propeller domain-containing protein</fullName>
    </recommendedName>
</protein>
<dbReference type="AlphaFoldDB" id="A0A396JVZ7"/>
<dbReference type="PANTHER" id="PTHR33800:SF13">
    <property type="entry name" value="OS06G0113600 PROTEIN"/>
    <property type="match status" value="1"/>
</dbReference>